<keyword evidence="1" id="KW-0472">Membrane</keyword>
<organism evidence="2 3">
    <name type="scientific">Belnapia mucosa</name>
    <dbReference type="NCBI Taxonomy" id="2804532"/>
    <lineage>
        <taxon>Bacteria</taxon>
        <taxon>Pseudomonadati</taxon>
        <taxon>Pseudomonadota</taxon>
        <taxon>Alphaproteobacteria</taxon>
        <taxon>Acetobacterales</taxon>
        <taxon>Roseomonadaceae</taxon>
        <taxon>Belnapia</taxon>
    </lineage>
</organism>
<dbReference type="Proteomes" id="UP000606490">
    <property type="component" value="Unassembled WGS sequence"/>
</dbReference>
<reference evidence="2 3" key="1">
    <citation type="submission" date="2021-01" db="EMBL/GenBank/DDBJ databases">
        <title>Belnapia mucosa sp. nov. and Belnapia arida sp. nov., isolated from the Tabernas Desert (Almeria, Spain).</title>
        <authorList>
            <person name="Molina-Menor E."/>
            <person name="Vidal-Verdu A."/>
            <person name="Calonge A."/>
            <person name="Satari L."/>
            <person name="Pereto Magraner J."/>
            <person name="Porcar Miralles M."/>
        </authorList>
    </citation>
    <scope>NUCLEOTIDE SEQUENCE [LARGE SCALE GENOMIC DNA]</scope>
    <source>
        <strain evidence="2 3">T6</strain>
    </source>
</reference>
<protein>
    <submittedName>
        <fullName evidence="2">Uncharacterized protein</fullName>
    </submittedName>
</protein>
<keyword evidence="1" id="KW-1133">Transmembrane helix</keyword>
<dbReference type="RefSeq" id="WP_202824379.1">
    <property type="nucleotide sequence ID" value="NZ_JAEUXJ010000002.1"/>
</dbReference>
<sequence length="48" mass="5402">MPDERDNGERPPLGFGFAALLAVLLSLPLWGGILWLARLVWRSLTDMH</sequence>
<evidence type="ECO:0000313" key="3">
    <source>
        <dbReference type="Proteomes" id="UP000606490"/>
    </source>
</evidence>
<evidence type="ECO:0000256" key="1">
    <source>
        <dbReference type="SAM" id="Phobius"/>
    </source>
</evidence>
<accession>A0ABS1V048</accession>
<comment type="caution">
    <text evidence="2">The sequence shown here is derived from an EMBL/GenBank/DDBJ whole genome shotgun (WGS) entry which is preliminary data.</text>
</comment>
<proteinExistence type="predicted"/>
<keyword evidence="1" id="KW-0812">Transmembrane</keyword>
<keyword evidence="3" id="KW-1185">Reference proteome</keyword>
<gene>
    <name evidence="2" type="ORF">JMJ55_04780</name>
</gene>
<evidence type="ECO:0000313" key="2">
    <source>
        <dbReference type="EMBL" id="MBL6454627.1"/>
    </source>
</evidence>
<name>A0ABS1V048_9PROT</name>
<feature type="transmembrane region" description="Helical" evidence="1">
    <location>
        <begin position="12"/>
        <end position="37"/>
    </location>
</feature>
<dbReference type="EMBL" id="JAEUXJ010000002">
    <property type="protein sequence ID" value="MBL6454627.1"/>
    <property type="molecule type" value="Genomic_DNA"/>
</dbReference>